<dbReference type="SUPFAM" id="SSF64288">
    <property type="entry name" value="Chorismate lyase-like"/>
    <property type="match status" value="1"/>
</dbReference>
<keyword evidence="3" id="KW-0804">Transcription</keyword>
<dbReference type="PROSITE" id="PS50949">
    <property type="entry name" value="HTH_GNTR"/>
    <property type="match status" value="1"/>
</dbReference>
<dbReference type="SMART" id="SM00345">
    <property type="entry name" value="HTH_GNTR"/>
    <property type="match status" value="1"/>
</dbReference>
<dbReference type="InterPro" id="IPR012702">
    <property type="entry name" value="CP_lyase_PhnF"/>
</dbReference>
<sequence length="239" mass="25639">MPRVPVWKSIATELEGEIARGLYRPGDKLPTEAELSRRFGVNRHTARRALGDMAARAVVHSKRGAGVFVTSAPLDYPIGGKVRFAQNIRASGRLPGRRSLRIETRPSSPEEATALALHPGAPVIVYEGLSLAEDVPIAHFISCFPTDLLPDLAVTLEQTASITEALRSNGIPDYTRISTRLSAVIASPTQALHLGLRDGAPLLRSESVNHAPGGRPVEYGLTWFAGDRITLIVGDTSPG</sequence>
<dbReference type="InterPro" id="IPR000524">
    <property type="entry name" value="Tscrpt_reg_HTH_GntR"/>
</dbReference>
<dbReference type="InterPro" id="IPR011663">
    <property type="entry name" value="UTRA"/>
</dbReference>
<dbReference type="GO" id="GO:0045892">
    <property type="term" value="P:negative regulation of DNA-templated transcription"/>
    <property type="evidence" value="ECO:0007669"/>
    <property type="project" value="TreeGrafter"/>
</dbReference>
<dbReference type="Gene3D" id="1.10.10.10">
    <property type="entry name" value="Winged helix-like DNA-binding domain superfamily/Winged helix DNA-binding domain"/>
    <property type="match status" value="1"/>
</dbReference>
<gene>
    <name evidence="5" type="ORF">ATI53_100214</name>
</gene>
<dbReference type="Pfam" id="PF07702">
    <property type="entry name" value="UTRA"/>
    <property type="match status" value="1"/>
</dbReference>
<keyword evidence="1" id="KW-0805">Transcription regulation</keyword>
<dbReference type="GO" id="GO:0003700">
    <property type="term" value="F:DNA-binding transcription factor activity"/>
    <property type="evidence" value="ECO:0007669"/>
    <property type="project" value="InterPro"/>
</dbReference>
<evidence type="ECO:0000256" key="1">
    <source>
        <dbReference type="ARBA" id="ARBA00023015"/>
    </source>
</evidence>
<feature type="domain" description="HTH gntR-type" evidence="4">
    <location>
        <begin position="4"/>
        <end position="72"/>
    </location>
</feature>
<proteinExistence type="predicted"/>
<dbReference type="PANTHER" id="PTHR44846">
    <property type="entry name" value="MANNOSYL-D-GLYCERATE TRANSPORT/METABOLISM SYSTEM REPRESSOR MNGR-RELATED"/>
    <property type="match status" value="1"/>
</dbReference>
<dbReference type="GO" id="GO:0003677">
    <property type="term" value="F:DNA binding"/>
    <property type="evidence" value="ECO:0007669"/>
    <property type="project" value="UniProtKB-KW"/>
</dbReference>
<dbReference type="RefSeq" id="WP_009506771.1">
    <property type="nucleotide sequence ID" value="NZ_LIGK01000004.1"/>
</dbReference>
<dbReference type="OrthoDB" id="9800645at2"/>
<dbReference type="Proteomes" id="UP000249165">
    <property type="component" value="Unassembled WGS sequence"/>
</dbReference>
<dbReference type="EMBL" id="QLMG01000002">
    <property type="protein sequence ID" value="RAK22837.1"/>
    <property type="molecule type" value="Genomic_DNA"/>
</dbReference>
<dbReference type="InterPro" id="IPR050679">
    <property type="entry name" value="Bact_HTH_transcr_reg"/>
</dbReference>
<evidence type="ECO:0000256" key="3">
    <source>
        <dbReference type="ARBA" id="ARBA00023163"/>
    </source>
</evidence>
<name>A0A327YRW1_9RHOB</name>
<dbReference type="InterPro" id="IPR036390">
    <property type="entry name" value="WH_DNA-bd_sf"/>
</dbReference>
<dbReference type="InterPro" id="IPR028978">
    <property type="entry name" value="Chorismate_lyase_/UTRA_dom_sf"/>
</dbReference>
<keyword evidence="2" id="KW-0238">DNA-binding</keyword>
<evidence type="ECO:0000313" key="6">
    <source>
        <dbReference type="Proteomes" id="UP000249165"/>
    </source>
</evidence>
<dbReference type="SMART" id="SM00866">
    <property type="entry name" value="UTRA"/>
    <property type="match status" value="1"/>
</dbReference>
<accession>A0A327YRW1</accession>
<reference evidence="5 6" key="1">
    <citation type="submission" date="2018-06" db="EMBL/GenBank/DDBJ databases">
        <title>Genomic Encyclopedia of Archaeal and Bacterial Type Strains, Phase II (KMG-II): from individual species to whole genera.</title>
        <authorList>
            <person name="Goeker M."/>
        </authorList>
    </citation>
    <scope>NUCLEOTIDE SEQUENCE [LARGE SCALE GENOMIC DNA]</scope>
    <source>
        <strain evidence="5 6">DSM 22011</strain>
    </source>
</reference>
<evidence type="ECO:0000313" key="5">
    <source>
        <dbReference type="EMBL" id="RAK22837.1"/>
    </source>
</evidence>
<dbReference type="Pfam" id="PF00392">
    <property type="entry name" value="GntR"/>
    <property type="match status" value="1"/>
</dbReference>
<dbReference type="PRINTS" id="PR00035">
    <property type="entry name" value="HTHGNTR"/>
</dbReference>
<dbReference type="PANTHER" id="PTHR44846:SF1">
    <property type="entry name" value="MANNOSYL-D-GLYCERATE TRANSPORT_METABOLISM SYSTEM REPRESSOR MNGR-RELATED"/>
    <property type="match status" value="1"/>
</dbReference>
<dbReference type="AlphaFoldDB" id="A0A327YRW1"/>
<organism evidence="5 6">
    <name type="scientific">Salipiger aestuarii</name>
    <dbReference type="NCBI Taxonomy" id="568098"/>
    <lineage>
        <taxon>Bacteria</taxon>
        <taxon>Pseudomonadati</taxon>
        <taxon>Pseudomonadota</taxon>
        <taxon>Alphaproteobacteria</taxon>
        <taxon>Rhodobacterales</taxon>
        <taxon>Roseobacteraceae</taxon>
        <taxon>Salipiger</taxon>
    </lineage>
</organism>
<keyword evidence="6" id="KW-1185">Reference proteome</keyword>
<dbReference type="NCBIfam" id="TIGR02325">
    <property type="entry name" value="C_P_lyase_phnF"/>
    <property type="match status" value="1"/>
</dbReference>
<evidence type="ECO:0000256" key="2">
    <source>
        <dbReference type="ARBA" id="ARBA00023125"/>
    </source>
</evidence>
<dbReference type="CDD" id="cd07377">
    <property type="entry name" value="WHTH_GntR"/>
    <property type="match status" value="1"/>
</dbReference>
<evidence type="ECO:0000259" key="4">
    <source>
        <dbReference type="PROSITE" id="PS50949"/>
    </source>
</evidence>
<dbReference type="SUPFAM" id="SSF46785">
    <property type="entry name" value="Winged helix' DNA-binding domain"/>
    <property type="match status" value="1"/>
</dbReference>
<dbReference type="InterPro" id="IPR036388">
    <property type="entry name" value="WH-like_DNA-bd_sf"/>
</dbReference>
<dbReference type="Gene3D" id="3.40.1410.10">
    <property type="entry name" value="Chorismate lyase-like"/>
    <property type="match status" value="1"/>
</dbReference>
<comment type="caution">
    <text evidence="5">The sequence shown here is derived from an EMBL/GenBank/DDBJ whole genome shotgun (WGS) entry which is preliminary data.</text>
</comment>
<protein>
    <submittedName>
        <fullName evidence="5">GntR family phosphonate transport system transcriptional regulator</fullName>
    </submittedName>
</protein>